<evidence type="ECO:0000313" key="9">
    <source>
        <dbReference type="EMBL" id="SDG22385.1"/>
    </source>
</evidence>
<accession>A0A1G7SH37</accession>
<proteinExistence type="inferred from homology"/>
<evidence type="ECO:0000256" key="6">
    <source>
        <dbReference type="ARBA" id="ARBA00023136"/>
    </source>
</evidence>
<dbReference type="PANTHER" id="PTHR40074:SF2">
    <property type="entry name" value="O-ACETYLTRANSFERASE WECH"/>
    <property type="match status" value="1"/>
</dbReference>
<comment type="similarity">
    <text evidence="2">Belongs to the acyltransferase 3 family.</text>
</comment>
<sequence length="378" mass="43095">MWFLSVHMKKCNNFSKWVSVKGFFMQGDSRQFWPDAMRAFAILLVIVIHVSAPVVVDVTGTPIGSWVYADVFDSAARISVPLFFMISGYFLLGRDISVKESFYRSAKRVLLPLIFWSSVYVVLGAAKDGSLRYFENYDYMSLLTKPAYYHLWFLYEMFFLYLLLPFMRAIVKSGLSFYYIVFWIAYLAKGFFGLEVYLPFNSITTHAGYMIAGYLLGTSGAFSSIGKLGVVYEELTTWKWWRLLLVTMFSLAVVYTAAMTFQISQEAGRYIARYYKYTSLNVVLMSFFAFLSIKGLELNSRFLRRVVSTISINALGLYGVHPLVISLLDYGFFGMEISSVSLGSTPWAILLSVICTLTLSFLIVIAMRSIKPLRRVVG</sequence>
<keyword evidence="10" id="KW-1185">Reference proteome</keyword>
<dbReference type="Pfam" id="PF01757">
    <property type="entry name" value="Acyl_transf_3"/>
    <property type="match status" value="1"/>
</dbReference>
<evidence type="ECO:0000256" key="2">
    <source>
        <dbReference type="ARBA" id="ARBA00007400"/>
    </source>
</evidence>
<dbReference type="PANTHER" id="PTHR40074">
    <property type="entry name" value="O-ACETYLTRANSFERASE WECH"/>
    <property type="match status" value="1"/>
</dbReference>
<feature type="transmembrane region" description="Helical" evidence="7">
    <location>
        <begin position="206"/>
        <end position="228"/>
    </location>
</feature>
<dbReference type="RefSeq" id="WP_092525746.1">
    <property type="nucleotide sequence ID" value="NZ_FNCI01000006.1"/>
</dbReference>
<comment type="subcellular location">
    <subcellularLocation>
        <location evidence="1">Cell membrane</location>
        <topology evidence="1">Multi-pass membrane protein</topology>
    </subcellularLocation>
</comment>
<dbReference type="GO" id="GO:0005886">
    <property type="term" value="C:plasma membrane"/>
    <property type="evidence" value="ECO:0007669"/>
    <property type="project" value="UniProtKB-SubCell"/>
</dbReference>
<dbReference type="InterPro" id="IPR002656">
    <property type="entry name" value="Acyl_transf_3_dom"/>
</dbReference>
<name>A0A1G7SH37_9GAMM</name>
<evidence type="ECO:0000256" key="4">
    <source>
        <dbReference type="ARBA" id="ARBA00022692"/>
    </source>
</evidence>
<feature type="transmembrane region" description="Helical" evidence="7">
    <location>
        <begin position="274"/>
        <end position="293"/>
    </location>
</feature>
<protein>
    <submittedName>
        <fullName evidence="9">Surface polysaccharide O-acyltransferase, integral membrane enzyme</fullName>
    </submittedName>
</protein>
<dbReference type="EMBL" id="FNCI01000006">
    <property type="protein sequence ID" value="SDG22385.1"/>
    <property type="molecule type" value="Genomic_DNA"/>
</dbReference>
<dbReference type="AlphaFoldDB" id="A0A1G7SH37"/>
<feature type="transmembrane region" description="Helical" evidence="7">
    <location>
        <begin position="109"/>
        <end position="127"/>
    </location>
</feature>
<organism evidence="9 10">
    <name type="scientific">Onishia taeanensis</name>
    <dbReference type="NCBI Taxonomy" id="284577"/>
    <lineage>
        <taxon>Bacteria</taxon>
        <taxon>Pseudomonadati</taxon>
        <taxon>Pseudomonadota</taxon>
        <taxon>Gammaproteobacteria</taxon>
        <taxon>Oceanospirillales</taxon>
        <taxon>Halomonadaceae</taxon>
        <taxon>Onishia</taxon>
    </lineage>
</organism>
<feature type="transmembrane region" description="Helical" evidence="7">
    <location>
        <begin position="176"/>
        <end position="200"/>
    </location>
</feature>
<feature type="transmembrane region" description="Helical" evidence="7">
    <location>
        <begin position="76"/>
        <end position="97"/>
    </location>
</feature>
<feature type="transmembrane region" description="Helical" evidence="7">
    <location>
        <begin position="147"/>
        <end position="164"/>
    </location>
</feature>
<dbReference type="OrthoDB" id="1072135at2"/>
<reference evidence="9 10" key="1">
    <citation type="submission" date="2016-10" db="EMBL/GenBank/DDBJ databases">
        <authorList>
            <person name="de Groot N.N."/>
        </authorList>
    </citation>
    <scope>NUCLEOTIDE SEQUENCE [LARGE SCALE GENOMIC DNA]</scope>
    <source>
        <strain evidence="9 10">BH539</strain>
    </source>
</reference>
<feature type="domain" description="Acyltransferase 3" evidence="8">
    <location>
        <begin position="33"/>
        <end position="364"/>
    </location>
</feature>
<evidence type="ECO:0000256" key="1">
    <source>
        <dbReference type="ARBA" id="ARBA00004651"/>
    </source>
</evidence>
<dbReference type="Proteomes" id="UP000198641">
    <property type="component" value="Unassembled WGS sequence"/>
</dbReference>
<feature type="transmembrane region" description="Helical" evidence="7">
    <location>
        <begin position="305"/>
        <end position="327"/>
    </location>
</feature>
<evidence type="ECO:0000313" key="10">
    <source>
        <dbReference type="Proteomes" id="UP000198641"/>
    </source>
</evidence>
<evidence type="ECO:0000256" key="7">
    <source>
        <dbReference type="SAM" id="Phobius"/>
    </source>
</evidence>
<feature type="transmembrane region" description="Helical" evidence="7">
    <location>
        <begin position="240"/>
        <end position="262"/>
    </location>
</feature>
<keyword evidence="3" id="KW-1003">Cell membrane</keyword>
<keyword evidence="4 7" id="KW-0812">Transmembrane</keyword>
<keyword evidence="6 7" id="KW-0472">Membrane</keyword>
<evidence type="ECO:0000259" key="8">
    <source>
        <dbReference type="Pfam" id="PF01757"/>
    </source>
</evidence>
<dbReference type="STRING" id="284577.SAMN05216571_106164"/>
<keyword evidence="9" id="KW-0808">Transferase</keyword>
<dbReference type="GO" id="GO:0016413">
    <property type="term" value="F:O-acetyltransferase activity"/>
    <property type="evidence" value="ECO:0007669"/>
    <property type="project" value="TreeGrafter"/>
</dbReference>
<keyword evidence="9" id="KW-0012">Acyltransferase</keyword>
<gene>
    <name evidence="9" type="ORF">SAMN05216571_106164</name>
</gene>
<evidence type="ECO:0000256" key="5">
    <source>
        <dbReference type="ARBA" id="ARBA00022989"/>
    </source>
</evidence>
<feature type="transmembrane region" description="Helical" evidence="7">
    <location>
        <begin position="347"/>
        <end position="367"/>
    </location>
</feature>
<evidence type="ECO:0000256" key="3">
    <source>
        <dbReference type="ARBA" id="ARBA00022475"/>
    </source>
</evidence>
<feature type="transmembrane region" description="Helical" evidence="7">
    <location>
        <begin position="39"/>
        <end position="56"/>
    </location>
</feature>
<keyword evidence="5 7" id="KW-1133">Transmembrane helix</keyword>
<dbReference type="GO" id="GO:0009246">
    <property type="term" value="P:enterobacterial common antigen biosynthetic process"/>
    <property type="evidence" value="ECO:0007669"/>
    <property type="project" value="TreeGrafter"/>
</dbReference>